<dbReference type="KEGG" id="dsu:Dsui_0217"/>
<reference evidence="1 2" key="1">
    <citation type="journal article" date="2012" name="J. Bacteriol.">
        <title>Complete genome sequence of the anaerobic perchlorate-reducing bacterium Azospira suillum strain PS.</title>
        <authorList>
            <person name="Byrne-Bailey K.G."/>
            <person name="Coates J.D."/>
        </authorList>
    </citation>
    <scope>NUCLEOTIDE SEQUENCE [LARGE SCALE GENOMIC DNA]</scope>
    <source>
        <strain evidence="2">ATCC BAA-33 / DSM 13638 / PS</strain>
    </source>
</reference>
<gene>
    <name evidence="1" type="ordered locus">Dsui_0217</name>
</gene>
<dbReference type="AlphaFoldDB" id="G8QMQ7"/>
<organism evidence="1 2">
    <name type="scientific">Azospira oryzae (strain ATCC BAA-33 / DSM 13638 / PS)</name>
    <name type="common">Dechlorosoma suillum</name>
    <dbReference type="NCBI Taxonomy" id="640081"/>
    <lineage>
        <taxon>Bacteria</taxon>
        <taxon>Pseudomonadati</taxon>
        <taxon>Pseudomonadota</taxon>
        <taxon>Betaproteobacteria</taxon>
        <taxon>Rhodocyclales</taxon>
        <taxon>Rhodocyclaceae</taxon>
        <taxon>Azospira</taxon>
    </lineage>
</organism>
<sequence>MKKPPKFPVYDPATDGNRFEWIIKQADVLHEQLAKERLNRPKYDYLTGRPVSPSAPR</sequence>
<protein>
    <submittedName>
        <fullName evidence="1">Uncharacterized protein</fullName>
    </submittedName>
</protein>
<name>G8QMQ7_AZOOP</name>
<dbReference type="HOGENOM" id="CLU_2986632_0_0_4"/>
<dbReference type="Proteomes" id="UP000005633">
    <property type="component" value="Chromosome"/>
</dbReference>
<dbReference type="RefSeq" id="WP_014235339.1">
    <property type="nucleotide sequence ID" value="NC_016616.1"/>
</dbReference>
<evidence type="ECO:0000313" key="2">
    <source>
        <dbReference type="Proteomes" id="UP000005633"/>
    </source>
</evidence>
<accession>G8QMQ7</accession>
<proteinExistence type="predicted"/>
<evidence type="ECO:0000313" key="1">
    <source>
        <dbReference type="EMBL" id="AEV24637.1"/>
    </source>
</evidence>
<dbReference type="STRING" id="640081.Dsui_0217"/>
<dbReference type="EMBL" id="CP003153">
    <property type="protein sequence ID" value="AEV24637.1"/>
    <property type="molecule type" value="Genomic_DNA"/>
</dbReference>